<dbReference type="Proteomes" id="UP000581688">
    <property type="component" value="Unassembled WGS sequence"/>
</dbReference>
<keyword evidence="4 8" id="KW-1003">Cell membrane</keyword>
<feature type="transmembrane region" description="Helical" evidence="9">
    <location>
        <begin position="150"/>
        <end position="177"/>
    </location>
</feature>
<proteinExistence type="inferred from homology"/>
<feature type="transmembrane region" description="Helical" evidence="9">
    <location>
        <begin position="111"/>
        <end position="130"/>
    </location>
</feature>
<organism evidence="10 11">
    <name type="scientific">Salirhabdus euzebyi</name>
    <dbReference type="NCBI Taxonomy" id="394506"/>
    <lineage>
        <taxon>Bacteria</taxon>
        <taxon>Bacillati</taxon>
        <taxon>Bacillota</taxon>
        <taxon>Bacilli</taxon>
        <taxon>Bacillales</taxon>
        <taxon>Bacillaceae</taxon>
        <taxon>Salirhabdus</taxon>
    </lineage>
</organism>
<feature type="transmembrane region" description="Helical" evidence="9">
    <location>
        <begin position="81"/>
        <end position="99"/>
    </location>
</feature>
<dbReference type="PANTHER" id="PTHR38438">
    <property type="entry name" value="RIBOFLAVIN TRANSPORTER RIBU"/>
    <property type="match status" value="1"/>
</dbReference>
<comment type="function">
    <text evidence="8">Probably a riboflavin-binding protein that interacts with the energy-coupling factor (ECF) ABC-transporter complex.</text>
</comment>
<gene>
    <name evidence="10" type="ORF">HNQ94_001856</name>
</gene>
<sequence length="192" mass="21204">MSKSPKLLKLIVLSILSTVAMLLMLLDFPLPLLPSYLKVDFSDVPAIMAAFIFSPIAGVLVEGLKNGLYFLYAGAGDPVGIVANFVAGTLFVLPVAIFYHKYKTVKSVISGIVMSTMIMAIGMSILNYFLFLPAYSWIMGWENMSHGVKLSTIVVAILPFNTLKGLVVAMLFVPLFMKMKPWIEKRQLVYNT</sequence>
<dbReference type="AlphaFoldDB" id="A0A841Q4V4"/>
<evidence type="ECO:0000313" key="10">
    <source>
        <dbReference type="EMBL" id="MBB6453407.1"/>
    </source>
</evidence>
<dbReference type="PIRSF" id="PIRSF037778">
    <property type="entry name" value="UCP037778_transp_RibU"/>
    <property type="match status" value="1"/>
</dbReference>
<evidence type="ECO:0000256" key="2">
    <source>
        <dbReference type="ARBA" id="ARBA00005540"/>
    </source>
</evidence>
<comment type="subcellular location">
    <subcellularLocation>
        <location evidence="1">Cell membrane</location>
        <topology evidence="1">Multi-pass membrane protein</topology>
    </subcellularLocation>
</comment>
<keyword evidence="6 9" id="KW-1133">Transmembrane helix</keyword>
<dbReference type="RefSeq" id="WP_174497818.1">
    <property type="nucleotide sequence ID" value="NZ_CADDWK010000020.1"/>
</dbReference>
<evidence type="ECO:0000256" key="7">
    <source>
        <dbReference type="ARBA" id="ARBA00023136"/>
    </source>
</evidence>
<dbReference type="InterPro" id="IPR024529">
    <property type="entry name" value="ECF_trnsprt_substrate-spec"/>
</dbReference>
<feature type="transmembrane region" description="Helical" evidence="9">
    <location>
        <begin position="44"/>
        <end position="61"/>
    </location>
</feature>
<name>A0A841Q4V4_9BACI</name>
<evidence type="ECO:0000313" key="11">
    <source>
        <dbReference type="Proteomes" id="UP000581688"/>
    </source>
</evidence>
<evidence type="ECO:0000256" key="6">
    <source>
        <dbReference type="ARBA" id="ARBA00022989"/>
    </source>
</evidence>
<keyword evidence="7 8" id="KW-0472">Membrane</keyword>
<keyword evidence="11" id="KW-1185">Reference proteome</keyword>
<evidence type="ECO:0000256" key="8">
    <source>
        <dbReference type="PIRNR" id="PIRNR037778"/>
    </source>
</evidence>
<dbReference type="GO" id="GO:0005886">
    <property type="term" value="C:plasma membrane"/>
    <property type="evidence" value="ECO:0007669"/>
    <property type="project" value="UniProtKB-SubCell"/>
</dbReference>
<keyword evidence="5 9" id="KW-0812">Transmembrane</keyword>
<dbReference type="Gene3D" id="1.10.1760.20">
    <property type="match status" value="1"/>
</dbReference>
<dbReference type="InterPro" id="IPR025720">
    <property type="entry name" value="RibU"/>
</dbReference>
<accession>A0A841Q4V4</accession>
<protein>
    <recommendedName>
        <fullName evidence="8">Riboflavin transporter</fullName>
    </recommendedName>
</protein>
<dbReference type="Pfam" id="PF12822">
    <property type="entry name" value="ECF_trnsprt"/>
    <property type="match status" value="1"/>
</dbReference>
<comment type="caution">
    <text evidence="10">The sequence shown here is derived from an EMBL/GenBank/DDBJ whole genome shotgun (WGS) entry which is preliminary data.</text>
</comment>
<evidence type="ECO:0000256" key="3">
    <source>
        <dbReference type="ARBA" id="ARBA00022448"/>
    </source>
</evidence>
<evidence type="ECO:0000256" key="4">
    <source>
        <dbReference type="ARBA" id="ARBA00022475"/>
    </source>
</evidence>
<dbReference type="PANTHER" id="PTHR38438:SF1">
    <property type="entry name" value="RIBOFLAVIN TRANSPORTER RIBU"/>
    <property type="match status" value="1"/>
</dbReference>
<evidence type="ECO:0000256" key="9">
    <source>
        <dbReference type="SAM" id="Phobius"/>
    </source>
</evidence>
<comment type="similarity">
    <text evidence="2 8">Belongs to the prokaryotic riboflavin transporter (P-RFT) (TC 2.A.87) family.</text>
</comment>
<keyword evidence="3 8" id="KW-0813">Transport</keyword>
<reference evidence="10 11" key="1">
    <citation type="submission" date="2020-08" db="EMBL/GenBank/DDBJ databases">
        <title>Genomic Encyclopedia of Type Strains, Phase IV (KMG-IV): sequencing the most valuable type-strain genomes for metagenomic binning, comparative biology and taxonomic classification.</title>
        <authorList>
            <person name="Goeker M."/>
        </authorList>
    </citation>
    <scope>NUCLEOTIDE SEQUENCE [LARGE SCALE GENOMIC DNA]</scope>
    <source>
        <strain evidence="10 11">DSM 19612</strain>
    </source>
</reference>
<dbReference type="EMBL" id="JACHGH010000005">
    <property type="protein sequence ID" value="MBB6453407.1"/>
    <property type="molecule type" value="Genomic_DNA"/>
</dbReference>
<feature type="transmembrane region" description="Helical" evidence="9">
    <location>
        <begin position="12"/>
        <end position="32"/>
    </location>
</feature>
<evidence type="ECO:0000256" key="1">
    <source>
        <dbReference type="ARBA" id="ARBA00004651"/>
    </source>
</evidence>
<evidence type="ECO:0000256" key="5">
    <source>
        <dbReference type="ARBA" id="ARBA00022692"/>
    </source>
</evidence>
<dbReference type="GO" id="GO:0032217">
    <property type="term" value="F:riboflavin transmembrane transporter activity"/>
    <property type="evidence" value="ECO:0007669"/>
    <property type="project" value="UniProtKB-UniRule"/>
</dbReference>